<feature type="compositionally biased region" description="Basic and acidic residues" evidence="1">
    <location>
        <begin position="110"/>
        <end position="125"/>
    </location>
</feature>
<comment type="caution">
    <text evidence="2">The sequence shown here is derived from an EMBL/GenBank/DDBJ whole genome shotgun (WGS) entry which is preliminary data.</text>
</comment>
<dbReference type="OrthoDB" id="10056235at2759"/>
<sequence length="125" mass="13355">MASNSAKSSAESEAALAARHAQRDEKFNQGLIGEAFVTGSSAAGGEDRGMRTGDPELTSGSGKDGEGAEPVTLGGTYDLKYTKPIGEQDFDEVHGHKTDIPWNSGQGSGFDKDWQYEQDQEQDKQ</sequence>
<reference evidence="3" key="1">
    <citation type="submission" date="2017-01" db="EMBL/GenBank/DDBJ databases">
        <title>Comparative genomics of anhydrobiosis in the tardigrade Hypsibius dujardini.</title>
        <authorList>
            <person name="Yoshida Y."/>
            <person name="Koutsovoulos G."/>
            <person name="Laetsch D."/>
            <person name="Stevens L."/>
            <person name="Kumar S."/>
            <person name="Horikawa D."/>
            <person name="Ishino K."/>
            <person name="Komine S."/>
            <person name="Tomita M."/>
            <person name="Blaxter M."/>
            <person name="Arakawa K."/>
        </authorList>
    </citation>
    <scope>NUCLEOTIDE SEQUENCE [LARGE SCALE GENOMIC DNA]</scope>
    <source>
        <strain evidence="3">Z151</strain>
    </source>
</reference>
<proteinExistence type="predicted"/>
<gene>
    <name evidence="2" type="ORF">BV898_01080</name>
</gene>
<evidence type="ECO:0000313" key="2">
    <source>
        <dbReference type="EMBL" id="OQV25401.1"/>
    </source>
</evidence>
<feature type="compositionally biased region" description="Basic and acidic residues" evidence="1">
    <location>
        <begin position="45"/>
        <end position="54"/>
    </location>
</feature>
<dbReference type="AlphaFoldDB" id="A0A1W0XDJ5"/>
<protein>
    <submittedName>
        <fullName evidence="2">Uncharacterized protein</fullName>
    </submittedName>
</protein>
<feature type="region of interest" description="Disordered" evidence="1">
    <location>
        <begin position="1"/>
        <end position="125"/>
    </location>
</feature>
<name>A0A1W0XDJ5_HYPEX</name>
<feature type="compositionally biased region" description="Low complexity" evidence="1">
    <location>
        <begin position="1"/>
        <end position="19"/>
    </location>
</feature>
<organism evidence="2 3">
    <name type="scientific">Hypsibius exemplaris</name>
    <name type="common">Freshwater tardigrade</name>
    <dbReference type="NCBI Taxonomy" id="2072580"/>
    <lineage>
        <taxon>Eukaryota</taxon>
        <taxon>Metazoa</taxon>
        <taxon>Ecdysozoa</taxon>
        <taxon>Tardigrada</taxon>
        <taxon>Eutardigrada</taxon>
        <taxon>Parachela</taxon>
        <taxon>Hypsibioidea</taxon>
        <taxon>Hypsibiidae</taxon>
        <taxon>Hypsibius</taxon>
    </lineage>
</organism>
<accession>A0A1W0XDJ5</accession>
<evidence type="ECO:0000256" key="1">
    <source>
        <dbReference type="SAM" id="MobiDB-lite"/>
    </source>
</evidence>
<keyword evidence="3" id="KW-1185">Reference proteome</keyword>
<dbReference type="Proteomes" id="UP000192578">
    <property type="component" value="Unassembled WGS sequence"/>
</dbReference>
<dbReference type="EMBL" id="MTYJ01000003">
    <property type="protein sequence ID" value="OQV25401.1"/>
    <property type="molecule type" value="Genomic_DNA"/>
</dbReference>
<evidence type="ECO:0000313" key="3">
    <source>
        <dbReference type="Proteomes" id="UP000192578"/>
    </source>
</evidence>